<comment type="caution">
    <text evidence="1">The sequence shown here is derived from an EMBL/GenBank/DDBJ whole genome shotgun (WGS) entry which is preliminary data.</text>
</comment>
<accession>A0ABS3KHH1</accession>
<gene>
    <name evidence="1" type="ORF">IAI60_20135</name>
</gene>
<reference evidence="1 2" key="1">
    <citation type="submission" date="2020-09" db="EMBL/GenBank/DDBJ databases">
        <title>Roseomonas.</title>
        <authorList>
            <person name="Zhu W."/>
        </authorList>
    </citation>
    <scope>NUCLEOTIDE SEQUENCE [LARGE SCALE GENOMIC DNA]</scope>
    <source>
        <strain evidence="1 2">1311</strain>
    </source>
</reference>
<evidence type="ECO:0000313" key="2">
    <source>
        <dbReference type="Proteomes" id="UP001518990"/>
    </source>
</evidence>
<keyword evidence="2" id="KW-1185">Reference proteome</keyword>
<dbReference type="InterPro" id="IPR006881">
    <property type="entry name" value="RepA_C"/>
</dbReference>
<organism evidence="1 2">
    <name type="scientific">Roseomonas marmotae</name>
    <dbReference type="NCBI Taxonomy" id="2768161"/>
    <lineage>
        <taxon>Bacteria</taxon>
        <taxon>Pseudomonadati</taxon>
        <taxon>Pseudomonadota</taxon>
        <taxon>Alphaproteobacteria</taxon>
        <taxon>Acetobacterales</taxon>
        <taxon>Roseomonadaceae</taxon>
        <taxon>Roseomonas</taxon>
    </lineage>
</organism>
<evidence type="ECO:0000313" key="1">
    <source>
        <dbReference type="EMBL" id="MBO1076928.1"/>
    </source>
</evidence>
<dbReference type="Proteomes" id="UP001518990">
    <property type="component" value="Unassembled WGS sequence"/>
</dbReference>
<name>A0ABS3KHH1_9PROT</name>
<dbReference type="Pfam" id="PF04796">
    <property type="entry name" value="RepA_C"/>
    <property type="match status" value="1"/>
</dbReference>
<protein>
    <submittedName>
        <fullName evidence="1">Plasmid replication initiator</fullName>
    </submittedName>
</protein>
<dbReference type="EMBL" id="JACTNF010000035">
    <property type="protein sequence ID" value="MBO1076928.1"/>
    <property type="molecule type" value="Genomic_DNA"/>
</dbReference>
<proteinExistence type="predicted"/>
<sequence length="307" mass="33793">MGRVHQAIEEAGKQGALLLDGFDRSEVEAAATYLADEDGGIGYLFSGWCQAALPHRRLPDHKGWQVSGERVTLIVEPGMRPGPSGEPIHVGVPFGSRARLILLYLQSEALKTGNREVELGAHLTQWMRRLGVPIGGRSADQVREQAERLAMCKLSFHVRAGSASGMLQQTIVDSAFFVDTDDDAEPGQGPLFAEKARLSEGFFQQLQKHPVPLEEAAIRALQNNSMALDLYAWAAYRLHSLKAPTPVSWRALKPQFGVAFGRMDNFRARFLDNLKLALAVYPEARVDITDTGLLLHPSRPPVAPRIK</sequence>